<accession>L1NCG7</accession>
<keyword evidence="1" id="KW-0732">Signal</keyword>
<sequence>MFINFALECVAYCRTMQLKNRIMKKLFFAAVALATATFVAQAQIHPRIEVAGNFAKRSVTDSKGDTQSGYKMRPGFRASVAAEIGLAAGLYIAPGITFRQEGSKLPSNKSEALNYLSVPVDLGIRAQLDDKLAVSVEVGPSFAYGVSSSGTGEDAFKTKKLGRFDVSLNASAALEYNKLYLRVGTDIGVVNTLKEAVQKATAKNTSFFVGVGYRF</sequence>
<dbReference type="STRING" id="1127696.HMPREF9134_01121"/>
<evidence type="ECO:0000313" key="4">
    <source>
        <dbReference type="Proteomes" id="UP000010408"/>
    </source>
</evidence>
<protein>
    <submittedName>
        <fullName evidence="3">Outer membrane insertion signal domain protein</fullName>
    </submittedName>
</protein>
<proteinExistence type="predicted"/>
<evidence type="ECO:0000256" key="1">
    <source>
        <dbReference type="SAM" id="SignalP"/>
    </source>
</evidence>
<dbReference type="Pfam" id="PF13568">
    <property type="entry name" value="OMP_b-brl_2"/>
    <property type="match status" value="1"/>
</dbReference>
<dbReference type="EMBL" id="AMEQ01000029">
    <property type="protein sequence ID" value="EKY01209.1"/>
    <property type="molecule type" value="Genomic_DNA"/>
</dbReference>
<evidence type="ECO:0000259" key="2">
    <source>
        <dbReference type="Pfam" id="PF13568"/>
    </source>
</evidence>
<dbReference type="GO" id="GO:0044384">
    <property type="term" value="C:host outer membrane"/>
    <property type="evidence" value="ECO:0007669"/>
    <property type="project" value="InterPro"/>
</dbReference>
<organism evidence="3 4">
    <name type="scientific">Porphyromonas catoniae F0037</name>
    <dbReference type="NCBI Taxonomy" id="1127696"/>
    <lineage>
        <taxon>Bacteria</taxon>
        <taxon>Pseudomonadati</taxon>
        <taxon>Bacteroidota</taxon>
        <taxon>Bacteroidia</taxon>
        <taxon>Bacteroidales</taxon>
        <taxon>Porphyromonadaceae</taxon>
        <taxon>Porphyromonas</taxon>
    </lineage>
</organism>
<gene>
    <name evidence="3" type="ORF">HMPREF9134_01121</name>
</gene>
<comment type="caution">
    <text evidence="3">The sequence shown here is derived from an EMBL/GenBank/DDBJ whole genome shotgun (WGS) entry which is preliminary data.</text>
</comment>
<dbReference type="HOGENOM" id="CLU_082049_1_3_10"/>
<dbReference type="eggNOG" id="ENOG5032ERD">
    <property type="taxonomic scope" value="Bacteria"/>
</dbReference>
<evidence type="ECO:0000313" key="3">
    <source>
        <dbReference type="EMBL" id="EKY01209.1"/>
    </source>
</evidence>
<reference evidence="3 4" key="1">
    <citation type="submission" date="2012-05" db="EMBL/GenBank/DDBJ databases">
        <authorList>
            <person name="Weinstock G."/>
            <person name="Sodergren E."/>
            <person name="Lobos E.A."/>
            <person name="Fulton L."/>
            <person name="Fulton R."/>
            <person name="Courtney L."/>
            <person name="Fronick C."/>
            <person name="O'Laughlin M."/>
            <person name="Godfrey J."/>
            <person name="Wilson R.M."/>
            <person name="Miner T."/>
            <person name="Farmer C."/>
            <person name="Delehaunty K."/>
            <person name="Cordes M."/>
            <person name="Minx P."/>
            <person name="Tomlinson C."/>
            <person name="Chen J."/>
            <person name="Wollam A."/>
            <person name="Pepin K.H."/>
            <person name="Bhonagiri V."/>
            <person name="Zhang X."/>
            <person name="Suruliraj S."/>
            <person name="Warren W."/>
            <person name="Mitreva M."/>
            <person name="Mardis E.R."/>
            <person name="Wilson R.K."/>
        </authorList>
    </citation>
    <scope>NUCLEOTIDE SEQUENCE [LARGE SCALE GENOMIC DNA]</scope>
    <source>
        <strain evidence="3 4">F0037</strain>
    </source>
</reference>
<feature type="domain" description="Outer membrane protein beta-barrel" evidence="2">
    <location>
        <begin position="47"/>
        <end position="188"/>
    </location>
</feature>
<name>L1NCG7_9PORP</name>
<dbReference type="AlphaFoldDB" id="L1NCG7"/>
<dbReference type="Proteomes" id="UP000010408">
    <property type="component" value="Unassembled WGS sequence"/>
</dbReference>
<dbReference type="PROSITE" id="PS00695">
    <property type="entry name" value="ENT_VIR_OMP_2"/>
    <property type="match status" value="1"/>
</dbReference>
<dbReference type="PATRIC" id="fig|1127696.3.peg.1009"/>
<feature type="chain" id="PRO_5003954458" evidence="1">
    <location>
        <begin position="43"/>
        <end position="215"/>
    </location>
</feature>
<dbReference type="InterPro" id="IPR025665">
    <property type="entry name" value="Beta-barrel_OMP_2"/>
</dbReference>
<feature type="signal peptide" evidence="1">
    <location>
        <begin position="1"/>
        <end position="42"/>
    </location>
</feature>
<dbReference type="InterPro" id="IPR000758">
    <property type="entry name" value="Enterovir_OMP"/>
</dbReference>